<comment type="caution">
    <text evidence="1">The sequence shown here is derived from an EMBL/GenBank/DDBJ whole genome shotgun (WGS) entry which is preliminary data.</text>
</comment>
<gene>
    <name evidence="1" type="ORF">ACFQ39_05045</name>
</gene>
<evidence type="ECO:0000313" key="2">
    <source>
        <dbReference type="Proteomes" id="UP001597201"/>
    </source>
</evidence>
<organism evidence="1 2">
    <name type="scientific">Namhaeicola litoreus</name>
    <dbReference type="NCBI Taxonomy" id="1052145"/>
    <lineage>
        <taxon>Bacteria</taxon>
        <taxon>Pseudomonadati</taxon>
        <taxon>Bacteroidota</taxon>
        <taxon>Flavobacteriia</taxon>
        <taxon>Flavobacteriales</taxon>
        <taxon>Flavobacteriaceae</taxon>
        <taxon>Namhaeicola</taxon>
    </lineage>
</organism>
<evidence type="ECO:0000313" key="1">
    <source>
        <dbReference type="EMBL" id="MFD1314972.1"/>
    </source>
</evidence>
<name>A0ABW3XZG8_9FLAO</name>
<keyword evidence="2" id="KW-1185">Reference proteome</keyword>
<sequence length="146" mass="17099">MKRFIVLFFIVILTTCCSDGDNYYYQLVPIESSDFPETFEFGKVYEVSVQYKVSDNCFLYPDLIYEYDQDARNVAIVGTFVDKNSCSAEDVLYNYVFRVHALQTEDYIFRLWKGEDEDGDSIYEEVIVPVVNLNNKVEHGFKETHT</sequence>
<accession>A0ABW3XZG8</accession>
<dbReference type="EMBL" id="JBHTMY010000002">
    <property type="protein sequence ID" value="MFD1314972.1"/>
    <property type="molecule type" value="Genomic_DNA"/>
</dbReference>
<proteinExistence type="predicted"/>
<evidence type="ECO:0008006" key="3">
    <source>
        <dbReference type="Google" id="ProtNLM"/>
    </source>
</evidence>
<protein>
    <recommendedName>
        <fullName evidence="3">Lipoprotein</fullName>
    </recommendedName>
</protein>
<dbReference type="RefSeq" id="WP_377176896.1">
    <property type="nucleotide sequence ID" value="NZ_JBHTMY010000002.1"/>
</dbReference>
<reference evidence="2" key="1">
    <citation type="journal article" date="2019" name="Int. J. Syst. Evol. Microbiol.">
        <title>The Global Catalogue of Microorganisms (GCM) 10K type strain sequencing project: providing services to taxonomists for standard genome sequencing and annotation.</title>
        <authorList>
            <consortium name="The Broad Institute Genomics Platform"/>
            <consortium name="The Broad Institute Genome Sequencing Center for Infectious Disease"/>
            <person name="Wu L."/>
            <person name="Ma J."/>
        </authorList>
    </citation>
    <scope>NUCLEOTIDE SEQUENCE [LARGE SCALE GENOMIC DNA]</scope>
    <source>
        <strain evidence="2">CCUG 61485</strain>
    </source>
</reference>
<dbReference type="Proteomes" id="UP001597201">
    <property type="component" value="Unassembled WGS sequence"/>
</dbReference>